<dbReference type="EMBL" id="AP022606">
    <property type="protein sequence ID" value="BBZ14575.1"/>
    <property type="molecule type" value="Genomic_DNA"/>
</dbReference>
<evidence type="ECO:0000313" key="2">
    <source>
        <dbReference type="Proteomes" id="UP000467379"/>
    </source>
</evidence>
<organism evidence="1 2">
    <name type="scientific">Mycobacterium branderi</name>
    <dbReference type="NCBI Taxonomy" id="43348"/>
    <lineage>
        <taxon>Bacteria</taxon>
        <taxon>Bacillati</taxon>
        <taxon>Actinomycetota</taxon>
        <taxon>Actinomycetes</taxon>
        <taxon>Mycobacteriales</taxon>
        <taxon>Mycobacteriaceae</taxon>
        <taxon>Mycobacterium</taxon>
    </lineage>
</organism>
<proteinExistence type="predicted"/>
<protein>
    <recommendedName>
        <fullName evidence="3">Integrase</fullName>
    </recommendedName>
</protein>
<dbReference type="Proteomes" id="UP000467379">
    <property type="component" value="Chromosome"/>
</dbReference>
<gene>
    <name evidence="1" type="ORF">MBRA_47700</name>
</gene>
<sequence length="601" mass="67091">MADRKRGGGTHAGRAAQLPAPGYEHAATVIDDGRGLRVLFTGDDGRTGTFDVSKLPLPQWRRPVAAAFAAFVGPSGRRRTLASARAAWYPVQRFVHFLARADSPPASPGELVEEHVKQFLTDRDRWGVKELEELRLLFRQEPLASMISSAVHSLAAQRINLTLPPRPGYSDGEFAALTAAARRDVAALRDRIDHGEAQLATWQSTPEVFSPEQAEVMRTLAGIAETGLVPRIPVTLNDQERIRRTQLAQQIFVTRSDREPLLVLMAALSGRNAETIKELPVEHRILDDGLAVELLVVKRRRGLQRWHDTVTWEIGPPHRELHTPGGLYLLMHRLMARGRALTGSQSVWSVWRNGRTDPPIGSLREHHDPFARRLDAGLEFRRWAATHDLRAEPSETDGPAPALAIDIGRIRTTVEVRRTRRLGGHLPSSIRSNTTNVLFSNYLQGDPTVKDWAEDVVSDAVVDAEQSALAAHRKRIAELVVEPDAQDTDLQHGAWTACTDPEQRPETGRPCRDVSFLDCFHCANALITRTHLPALVALMDTFTRRRTTLGEDEWWQRYGSAWAAIRYDVLPKFTPEEVDAAAEQAAQHQLLEVAEGPWERP</sequence>
<reference evidence="1 2" key="1">
    <citation type="journal article" date="2019" name="Emerg. Microbes Infect.">
        <title>Comprehensive subspecies identification of 175 nontuberculous mycobacteria species based on 7547 genomic profiles.</title>
        <authorList>
            <person name="Matsumoto Y."/>
            <person name="Kinjo T."/>
            <person name="Motooka D."/>
            <person name="Nabeya D."/>
            <person name="Jung N."/>
            <person name="Uechi K."/>
            <person name="Horii T."/>
            <person name="Iida T."/>
            <person name="Fujita J."/>
            <person name="Nakamura S."/>
        </authorList>
    </citation>
    <scope>NUCLEOTIDE SEQUENCE [LARGE SCALE GENOMIC DNA]</scope>
    <source>
        <strain evidence="1 2">JCM 12687</strain>
    </source>
</reference>
<name>A0ABM7KTY7_9MYCO</name>
<keyword evidence="2" id="KW-1185">Reference proteome</keyword>
<accession>A0ABM7KTY7</accession>
<evidence type="ECO:0000313" key="1">
    <source>
        <dbReference type="EMBL" id="BBZ14575.1"/>
    </source>
</evidence>
<evidence type="ECO:0008006" key="3">
    <source>
        <dbReference type="Google" id="ProtNLM"/>
    </source>
</evidence>